<dbReference type="RefSeq" id="WP_062534699.1">
    <property type="nucleotide sequence ID" value="NZ_CP012678.1"/>
</dbReference>
<proteinExistence type="inferred from homology"/>
<evidence type="ECO:0000256" key="2">
    <source>
        <dbReference type="PIRSR" id="PIRSR006232-1"/>
    </source>
</evidence>
<dbReference type="STRING" id="45610.AOC03_07425"/>
<feature type="domain" description="Pirin C-terminal" evidence="5">
    <location>
        <begin position="283"/>
        <end position="328"/>
    </location>
</feature>
<dbReference type="Proteomes" id="UP000059847">
    <property type="component" value="Chromosome"/>
</dbReference>
<dbReference type="KEGG" id="pur:AOC03_07425"/>
<sequence>MRVIKKIHGDKPSYWVGNGFRIQTLMNHLIENPDFNYSHTDPFLLLDYGVPTTFIPNPHYDSAPHGIGQHPHRGFEAVTVAYAGEICHADSTGASGIIREGDVQWMTAGRGITHEEFHSPAFGKRGGVFSMAQMWINLPQTHKLTEAKYQSLKRAHMPNIELYADNNKQNPIGSATIIAGHYQGISGTAATFTPINLWDIALHTAGTTTLDVPNHHNVMILVQEGELLINDELVNAGNLVQFKAPVDVLNKTSLIEEAAEISLSIDTDSITLTYPTRSDSAENIPTVKLLLLSGEPIGESIAAHGPFVMTTQEELKQAFHDYRNDNFG</sequence>
<dbReference type="AlphaFoldDB" id="A0A0M4TF95"/>
<dbReference type="CDD" id="cd02909">
    <property type="entry name" value="cupin_pirin_N"/>
    <property type="match status" value="1"/>
</dbReference>
<dbReference type="Pfam" id="PF02678">
    <property type="entry name" value="Pirin"/>
    <property type="match status" value="1"/>
</dbReference>
<evidence type="ECO:0000313" key="6">
    <source>
        <dbReference type="EMBL" id="ALF59891.1"/>
    </source>
</evidence>
<feature type="binding site" evidence="2">
    <location>
        <position position="70"/>
    </location>
    <ligand>
        <name>Fe cation</name>
        <dbReference type="ChEBI" id="CHEBI:24875"/>
    </ligand>
</feature>
<reference evidence="6 7" key="1">
    <citation type="submission" date="2015-09" db="EMBL/GenBank/DDBJ databases">
        <title>Complete genome of Psychrobacter urativorans R10.10B.</title>
        <authorList>
            <person name="See-Too W.S."/>
            <person name="Chan K.G."/>
        </authorList>
    </citation>
    <scope>NUCLEOTIDE SEQUENCE [LARGE SCALE GENOMIC DNA]</scope>
    <source>
        <strain evidence="6 7">R10.10B</strain>
    </source>
</reference>
<keyword evidence="2" id="KW-0479">Metal-binding</keyword>
<dbReference type="GO" id="GO:0046872">
    <property type="term" value="F:metal ion binding"/>
    <property type="evidence" value="ECO:0007669"/>
    <property type="project" value="UniProtKB-KW"/>
</dbReference>
<gene>
    <name evidence="6" type="ORF">AOC03_07425</name>
</gene>
<dbReference type="OrthoDB" id="9780903at2"/>
<dbReference type="Pfam" id="PF05726">
    <property type="entry name" value="Pirin_C"/>
    <property type="match status" value="1"/>
</dbReference>
<comment type="cofactor">
    <cofactor evidence="2">
        <name>Fe cation</name>
        <dbReference type="ChEBI" id="CHEBI:24875"/>
    </cofactor>
    <text evidence="2">Binds 1 Fe cation per subunit.</text>
</comment>
<comment type="similarity">
    <text evidence="1 3">Belongs to the pirin family.</text>
</comment>
<dbReference type="InterPro" id="IPR008778">
    <property type="entry name" value="Pirin_C_dom"/>
</dbReference>
<evidence type="ECO:0000259" key="4">
    <source>
        <dbReference type="Pfam" id="PF02678"/>
    </source>
</evidence>
<name>A0A0M4TF95_9GAMM</name>
<dbReference type="PANTHER" id="PTHR43594">
    <property type="entry name" value="QUERCETIN 2,3-DIOXYGENASE"/>
    <property type="match status" value="1"/>
</dbReference>
<dbReference type="InterPro" id="IPR011051">
    <property type="entry name" value="RmlC_Cupin_sf"/>
</dbReference>
<dbReference type="PANTHER" id="PTHR43594:SF1">
    <property type="entry name" value="QUERCETIN 2,3-DIOXYGENASE PA2418-RELATED"/>
    <property type="match status" value="1"/>
</dbReference>
<organism evidence="6 7">
    <name type="scientific">Psychrobacter urativorans</name>
    <dbReference type="NCBI Taxonomy" id="45610"/>
    <lineage>
        <taxon>Bacteria</taxon>
        <taxon>Pseudomonadati</taxon>
        <taxon>Pseudomonadota</taxon>
        <taxon>Gammaproteobacteria</taxon>
        <taxon>Moraxellales</taxon>
        <taxon>Moraxellaceae</taxon>
        <taxon>Psychrobacter</taxon>
    </lineage>
</organism>
<keyword evidence="7" id="KW-1185">Reference proteome</keyword>
<dbReference type="SUPFAM" id="SSF51182">
    <property type="entry name" value="RmlC-like cupins"/>
    <property type="match status" value="1"/>
</dbReference>
<dbReference type="InterPro" id="IPR053186">
    <property type="entry name" value="QDO-related"/>
</dbReference>
<dbReference type="CDD" id="cd02247">
    <property type="entry name" value="cupin_pirin_C"/>
    <property type="match status" value="1"/>
</dbReference>
<feature type="domain" description="Pirin N-terminal" evidence="4">
    <location>
        <begin position="36"/>
        <end position="136"/>
    </location>
</feature>
<dbReference type="PIRSF" id="PIRSF006232">
    <property type="entry name" value="Pirin"/>
    <property type="match status" value="1"/>
</dbReference>
<evidence type="ECO:0000313" key="7">
    <source>
        <dbReference type="Proteomes" id="UP000059847"/>
    </source>
</evidence>
<keyword evidence="2" id="KW-0408">Iron</keyword>
<dbReference type="InterPro" id="IPR012093">
    <property type="entry name" value="Pirin"/>
</dbReference>
<dbReference type="EMBL" id="CP012678">
    <property type="protein sequence ID" value="ALF59891.1"/>
    <property type="molecule type" value="Genomic_DNA"/>
</dbReference>
<feature type="binding site" evidence="2">
    <location>
        <position position="72"/>
    </location>
    <ligand>
        <name>Fe cation</name>
        <dbReference type="ChEBI" id="CHEBI:24875"/>
    </ligand>
</feature>
<evidence type="ECO:0000256" key="1">
    <source>
        <dbReference type="ARBA" id="ARBA00008416"/>
    </source>
</evidence>
<feature type="binding site" evidence="2">
    <location>
        <position position="114"/>
    </location>
    <ligand>
        <name>Fe cation</name>
        <dbReference type="ChEBI" id="CHEBI:24875"/>
    </ligand>
</feature>
<feature type="binding site" evidence="2">
    <location>
        <position position="116"/>
    </location>
    <ligand>
        <name>Fe cation</name>
        <dbReference type="ChEBI" id="CHEBI:24875"/>
    </ligand>
</feature>
<dbReference type="Gene3D" id="2.60.120.10">
    <property type="entry name" value="Jelly Rolls"/>
    <property type="match status" value="2"/>
</dbReference>
<accession>A0A0M4TF95</accession>
<dbReference type="InterPro" id="IPR014710">
    <property type="entry name" value="RmlC-like_jellyroll"/>
</dbReference>
<evidence type="ECO:0000259" key="5">
    <source>
        <dbReference type="Pfam" id="PF05726"/>
    </source>
</evidence>
<evidence type="ECO:0000256" key="3">
    <source>
        <dbReference type="RuleBase" id="RU003457"/>
    </source>
</evidence>
<dbReference type="InterPro" id="IPR003829">
    <property type="entry name" value="Pirin_N_dom"/>
</dbReference>
<protein>
    <submittedName>
        <fullName evidence="6">Short-chain dehydrogenase</fullName>
    </submittedName>
</protein>